<evidence type="ECO:0000256" key="7">
    <source>
        <dbReference type="ARBA" id="ARBA00023049"/>
    </source>
</evidence>
<evidence type="ECO:0000256" key="2">
    <source>
        <dbReference type="ARBA" id="ARBA00010279"/>
    </source>
</evidence>
<evidence type="ECO:0000256" key="8">
    <source>
        <dbReference type="SAM" id="MobiDB-lite"/>
    </source>
</evidence>
<keyword evidence="3" id="KW-0645">Protease</keyword>
<comment type="similarity">
    <text evidence="2">Belongs to the peptidase M35 family.</text>
</comment>
<dbReference type="InterPro" id="IPR050414">
    <property type="entry name" value="Fungal_M35_metalloproteases"/>
</dbReference>
<evidence type="ECO:0000256" key="5">
    <source>
        <dbReference type="ARBA" id="ARBA00022801"/>
    </source>
</evidence>
<keyword evidence="5" id="KW-0378">Hydrolase</keyword>
<name>A0A0F7ZNI6_9HYPO</name>
<evidence type="ECO:0000256" key="4">
    <source>
        <dbReference type="ARBA" id="ARBA00022723"/>
    </source>
</evidence>
<evidence type="ECO:0000259" key="10">
    <source>
        <dbReference type="Pfam" id="PF14521"/>
    </source>
</evidence>
<accession>A0A0F7ZNI6</accession>
<feature type="compositionally biased region" description="Gly residues" evidence="8">
    <location>
        <begin position="543"/>
        <end position="563"/>
    </location>
</feature>
<feature type="compositionally biased region" description="Gly residues" evidence="8">
    <location>
        <begin position="308"/>
        <end position="317"/>
    </location>
</feature>
<keyword evidence="4" id="KW-0479">Metal-binding</keyword>
<dbReference type="InterPro" id="IPR029463">
    <property type="entry name" value="Lys_MEP"/>
</dbReference>
<dbReference type="OrthoDB" id="4928244at2759"/>
<dbReference type="InterPro" id="IPR024079">
    <property type="entry name" value="MetalloPept_cat_dom_sf"/>
</dbReference>
<feature type="compositionally biased region" description="Polar residues" evidence="8">
    <location>
        <begin position="438"/>
        <end position="456"/>
    </location>
</feature>
<dbReference type="Gene3D" id="3.40.390.10">
    <property type="entry name" value="Collagenase (Catalytic Domain)"/>
    <property type="match status" value="1"/>
</dbReference>
<dbReference type="GO" id="GO:0006508">
    <property type="term" value="P:proteolysis"/>
    <property type="evidence" value="ECO:0007669"/>
    <property type="project" value="UniProtKB-KW"/>
</dbReference>
<keyword evidence="9" id="KW-0732">Signal</keyword>
<feature type="compositionally biased region" description="Basic and acidic residues" evidence="8">
    <location>
        <begin position="505"/>
        <end position="516"/>
    </location>
</feature>
<dbReference type="GO" id="GO:0004222">
    <property type="term" value="F:metalloendopeptidase activity"/>
    <property type="evidence" value="ECO:0007669"/>
    <property type="project" value="InterPro"/>
</dbReference>
<reference evidence="11 12" key="1">
    <citation type="journal article" date="2014" name="Genome Biol. Evol.">
        <title>Comparative genomics and transcriptomics analyses reveal divergent lifestyle features of nematode endoparasitic fungus Hirsutella minnesotensis.</title>
        <authorList>
            <person name="Lai Y."/>
            <person name="Liu K."/>
            <person name="Zhang X."/>
            <person name="Zhang X."/>
            <person name="Li K."/>
            <person name="Wang N."/>
            <person name="Shu C."/>
            <person name="Wu Y."/>
            <person name="Wang C."/>
            <person name="Bushley K.E."/>
            <person name="Xiang M."/>
            <person name="Liu X."/>
        </authorList>
    </citation>
    <scope>NUCLEOTIDE SEQUENCE [LARGE SCALE GENOMIC DNA]</scope>
    <source>
        <strain evidence="11 12">3608</strain>
    </source>
</reference>
<feature type="compositionally biased region" description="Low complexity" evidence="8">
    <location>
        <begin position="264"/>
        <end position="276"/>
    </location>
</feature>
<evidence type="ECO:0000313" key="11">
    <source>
        <dbReference type="EMBL" id="KJZ73815.1"/>
    </source>
</evidence>
<keyword evidence="6" id="KW-0862">Zinc</keyword>
<feature type="compositionally biased region" description="Basic and acidic residues" evidence="8">
    <location>
        <begin position="345"/>
        <end position="370"/>
    </location>
</feature>
<comment type="cofactor">
    <cofactor evidence="1">
        <name>Zn(2+)</name>
        <dbReference type="ChEBI" id="CHEBI:29105"/>
    </cofactor>
</comment>
<dbReference type="PANTHER" id="PTHR37016:SF3">
    <property type="entry name" value="NEUTRAL PROTEASE 2-RELATED"/>
    <property type="match status" value="1"/>
</dbReference>
<evidence type="ECO:0000256" key="6">
    <source>
        <dbReference type="ARBA" id="ARBA00022833"/>
    </source>
</evidence>
<dbReference type="Pfam" id="PF14521">
    <property type="entry name" value="Aspzincin_M35"/>
    <property type="match status" value="1"/>
</dbReference>
<evidence type="ECO:0000313" key="12">
    <source>
        <dbReference type="Proteomes" id="UP000054481"/>
    </source>
</evidence>
<sequence>MKQLVGMVAGLACLASAHPPGPLARRTRPKGDCSDKAQVQEAIKTCAEDAKAVVEAMQGNGSPELMKLFFKVSGDGASKAKQNISSVFQQIADECAGGKETTISCKDDMGMCQGNTIAYADAPGSRVRLCDGFFNIKGGGGSGKSACRSPGGGLTIIHELGHALASLQDLSGYGMQTIKGLSAADNLRHADTYAYFSHAVSNNCTEQDLPRGGIHVGGKGSGKGGGGGRVSWEGGYKPPPGYGPGEEFGQPKDLDVFGLPLDDSSSNNTESNNGSGPDESGRFNQDGRAGLIGGGNNNSTGPDETGGSNRGGNGKGGQPSRESPKNNSGNGDKSGNGSGDNGFPDDDKNDKGPDRTRNSIDDQDDSRSQDGSKPQTGQGGNQGQSPKAPKEGDEQSLSGGPGDQGEGMAGPPSNGSSGSKEPEEKLGNVGDAPISGFDGSNNGLNPAGGESNSGKNPTGEGSGDFGNEKAATGASGEQLNQEGQNAKLDSQKKNSGPEGLGSRGPDPRDQQGELREVGTWAEESPQADEPARLLAAAPIFADGGSGGGSEGGGGSAGGQGEPTGSGTSPTQESPGAGP</sequence>
<evidence type="ECO:0000256" key="9">
    <source>
        <dbReference type="SAM" id="SignalP"/>
    </source>
</evidence>
<proteinExistence type="inferred from homology"/>
<dbReference type="PANTHER" id="PTHR37016">
    <property type="match status" value="1"/>
</dbReference>
<dbReference type="GO" id="GO:0046872">
    <property type="term" value="F:metal ion binding"/>
    <property type="evidence" value="ECO:0007669"/>
    <property type="project" value="UniProtKB-KW"/>
</dbReference>
<feature type="compositionally biased region" description="Gly residues" evidence="8">
    <location>
        <begin position="399"/>
        <end position="408"/>
    </location>
</feature>
<feature type="chain" id="PRO_5002525942" description="Lysine-specific metallo-endopeptidase domain-containing protein" evidence="9">
    <location>
        <begin position="18"/>
        <end position="578"/>
    </location>
</feature>
<feature type="compositionally biased region" description="Polar residues" evidence="8">
    <location>
        <begin position="475"/>
        <end position="488"/>
    </location>
</feature>
<keyword evidence="7" id="KW-0482">Metalloprotease</keyword>
<evidence type="ECO:0000256" key="3">
    <source>
        <dbReference type="ARBA" id="ARBA00022670"/>
    </source>
</evidence>
<organism evidence="11 12">
    <name type="scientific">Hirsutella minnesotensis 3608</name>
    <dbReference type="NCBI Taxonomy" id="1043627"/>
    <lineage>
        <taxon>Eukaryota</taxon>
        <taxon>Fungi</taxon>
        <taxon>Dikarya</taxon>
        <taxon>Ascomycota</taxon>
        <taxon>Pezizomycotina</taxon>
        <taxon>Sordariomycetes</taxon>
        <taxon>Hypocreomycetidae</taxon>
        <taxon>Hypocreales</taxon>
        <taxon>Ophiocordycipitaceae</taxon>
        <taxon>Hirsutella</taxon>
    </lineage>
</organism>
<feature type="signal peptide" evidence="9">
    <location>
        <begin position="1"/>
        <end position="17"/>
    </location>
</feature>
<protein>
    <recommendedName>
        <fullName evidence="10">Lysine-specific metallo-endopeptidase domain-containing protein</fullName>
    </recommendedName>
</protein>
<gene>
    <name evidence="11" type="ORF">HIM_06708</name>
</gene>
<feature type="domain" description="Lysine-specific metallo-endopeptidase" evidence="10">
    <location>
        <begin position="65"/>
        <end position="197"/>
    </location>
</feature>
<feature type="region of interest" description="Disordered" evidence="8">
    <location>
        <begin position="207"/>
        <end position="578"/>
    </location>
</feature>
<dbReference type="Proteomes" id="UP000054481">
    <property type="component" value="Unassembled WGS sequence"/>
</dbReference>
<dbReference type="CDD" id="cd11008">
    <property type="entry name" value="M35_deuterolysin_like"/>
    <property type="match status" value="1"/>
</dbReference>
<evidence type="ECO:0000256" key="1">
    <source>
        <dbReference type="ARBA" id="ARBA00001947"/>
    </source>
</evidence>
<dbReference type="SUPFAM" id="SSF55486">
    <property type="entry name" value="Metalloproteases ('zincins'), catalytic domain"/>
    <property type="match status" value="1"/>
</dbReference>
<keyword evidence="12" id="KW-1185">Reference proteome</keyword>
<feature type="compositionally biased region" description="Gly residues" evidence="8">
    <location>
        <begin position="214"/>
        <end position="229"/>
    </location>
</feature>
<dbReference type="EMBL" id="KQ030531">
    <property type="protein sequence ID" value="KJZ73815.1"/>
    <property type="molecule type" value="Genomic_DNA"/>
</dbReference>
<dbReference type="AlphaFoldDB" id="A0A0F7ZNI6"/>